<reference evidence="8 9" key="1">
    <citation type="submission" date="2017-10" db="EMBL/GenBank/DDBJ databases">
        <title>Paenichitinophaga pekingensis gen. nov., sp. nov., isolated from activated sludge.</title>
        <authorList>
            <person name="Jin D."/>
            <person name="Kong X."/>
            <person name="Deng Y."/>
            <person name="Bai Z."/>
        </authorList>
    </citation>
    <scope>NUCLEOTIDE SEQUENCE [LARGE SCALE GENOMIC DNA]</scope>
    <source>
        <strain evidence="8 9">13</strain>
    </source>
</reference>
<keyword evidence="3 6" id="KW-0812">Transmembrane</keyword>
<name>A0A291QQE0_9BACT</name>
<evidence type="ECO:0000256" key="3">
    <source>
        <dbReference type="ARBA" id="ARBA00022692"/>
    </source>
</evidence>
<dbReference type="InterPro" id="IPR051449">
    <property type="entry name" value="ABC-2_transporter_component"/>
</dbReference>
<dbReference type="GO" id="GO:0005886">
    <property type="term" value="C:plasma membrane"/>
    <property type="evidence" value="ECO:0007669"/>
    <property type="project" value="UniProtKB-SubCell"/>
</dbReference>
<keyword evidence="4 6" id="KW-1133">Transmembrane helix</keyword>
<keyword evidence="9" id="KW-1185">Reference proteome</keyword>
<dbReference type="InterPro" id="IPR029062">
    <property type="entry name" value="Class_I_gatase-like"/>
</dbReference>
<dbReference type="EMBL" id="CP023777">
    <property type="protein sequence ID" value="ATL46170.1"/>
    <property type="molecule type" value="Genomic_DNA"/>
</dbReference>
<feature type="transmembrane region" description="Helical" evidence="6">
    <location>
        <begin position="12"/>
        <end position="34"/>
    </location>
</feature>
<dbReference type="Proteomes" id="UP000220133">
    <property type="component" value="Chromosome"/>
</dbReference>
<feature type="transmembrane region" description="Helical" evidence="6">
    <location>
        <begin position="176"/>
        <end position="196"/>
    </location>
</feature>
<feature type="transmembrane region" description="Helical" evidence="6">
    <location>
        <begin position="228"/>
        <end position="247"/>
    </location>
</feature>
<dbReference type="AlphaFoldDB" id="A0A291QQE0"/>
<dbReference type="GO" id="GO:0140359">
    <property type="term" value="F:ABC-type transporter activity"/>
    <property type="evidence" value="ECO:0007669"/>
    <property type="project" value="InterPro"/>
</dbReference>
<keyword evidence="2" id="KW-1003">Cell membrane</keyword>
<feature type="transmembrane region" description="Helical" evidence="6">
    <location>
        <begin position="259"/>
        <end position="277"/>
    </location>
</feature>
<evidence type="ECO:0000256" key="1">
    <source>
        <dbReference type="ARBA" id="ARBA00004651"/>
    </source>
</evidence>
<gene>
    <name evidence="8" type="ORF">COR50_02745</name>
</gene>
<dbReference type="InterPro" id="IPR019196">
    <property type="entry name" value="ABC_transp_unknown"/>
</dbReference>
<evidence type="ECO:0000256" key="6">
    <source>
        <dbReference type="SAM" id="Phobius"/>
    </source>
</evidence>
<evidence type="ECO:0000256" key="4">
    <source>
        <dbReference type="ARBA" id="ARBA00022989"/>
    </source>
</evidence>
<evidence type="ECO:0000313" key="8">
    <source>
        <dbReference type="EMBL" id="ATL46170.1"/>
    </source>
</evidence>
<dbReference type="Pfam" id="PF12679">
    <property type="entry name" value="ABC2_membrane_2"/>
    <property type="match status" value="1"/>
</dbReference>
<protein>
    <submittedName>
        <fullName evidence="8">ABC transporter</fullName>
    </submittedName>
</protein>
<comment type="subcellular location">
    <subcellularLocation>
        <location evidence="1">Cell membrane</location>
        <topology evidence="1">Multi-pass membrane protein</topology>
    </subcellularLocation>
</comment>
<proteinExistence type="predicted"/>
<feature type="transmembrane region" description="Helical" evidence="6">
    <location>
        <begin position="706"/>
        <end position="730"/>
    </location>
</feature>
<dbReference type="OrthoDB" id="609779at2"/>
<dbReference type="PANTHER" id="PTHR30294:SF29">
    <property type="entry name" value="MULTIDRUG ABC TRANSPORTER PERMEASE YBHS-RELATED"/>
    <property type="match status" value="1"/>
</dbReference>
<feature type="transmembrane region" description="Helical" evidence="6">
    <location>
        <begin position="144"/>
        <end position="164"/>
    </location>
</feature>
<dbReference type="Pfam" id="PF09822">
    <property type="entry name" value="ABC_transp_aux"/>
    <property type="match status" value="1"/>
</dbReference>
<organism evidence="8 9">
    <name type="scientific">Chitinophaga caeni</name>
    <dbReference type="NCBI Taxonomy" id="2029983"/>
    <lineage>
        <taxon>Bacteria</taxon>
        <taxon>Pseudomonadati</taxon>
        <taxon>Bacteroidota</taxon>
        <taxon>Chitinophagia</taxon>
        <taxon>Chitinophagales</taxon>
        <taxon>Chitinophagaceae</taxon>
        <taxon>Chitinophaga</taxon>
    </lineage>
</organism>
<dbReference type="PANTHER" id="PTHR30294">
    <property type="entry name" value="MEMBRANE COMPONENT OF ABC TRANSPORTER YHHJ-RELATED"/>
    <property type="match status" value="1"/>
</dbReference>
<evidence type="ECO:0000256" key="2">
    <source>
        <dbReference type="ARBA" id="ARBA00022475"/>
    </source>
</evidence>
<keyword evidence="5 6" id="KW-0472">Membrane</keyword>
<evidence type="ECO:0000313" key="9">
    <source>
        <dbReference type="Proteomes" id="UP000220133"/>
    </source>
</evidence>
<dbReference type="SUPFAM" id="SSF52317">
    <property type="entry name" value="Class I glutamine amidotransferase-like"/>
    <property type="match status" value="1"/>
</dbReference>
<evidence type="ECO:0000259" key="7">
    <source>
        <dbReference type="Pfam" id="PF09822"/>
    </source>
</evidence>
<dbReference type="KEGG" id="cbae:COR50_02745"/>
<evidence type="ECO:0000256" key="5">
    <source>
        <dbReference type="ARBA" id="ARBA00023136"/>
    </source>
</evidence>
<dbReference type="RefSeq" id="WP_098192559.1">
    <property type="nucleotide sequence ID" value="NZ_CP023777.1"/>
</dbReference>
<sequence>MKIITRIARQELGILFHSPVAWLILIVFPIQIGIDHLTYIEMVGKAQRMGSHFSHITAMVFAGKETFFVGVKNTLYLYIPLLTMGLISRETHSGSIKLLLSSPVKVRDIVLGKYLAMMLYGLLLLAIIWLYCISGAFFIKNMDWGLLASGTLGIYLLICAYAAIGLYMSLLTSYQVVAAISTLAVLALLNFVGGLFQGNDVIRHITYFISISGRTEQFISGLISSEDVLYFIIIITFFLAITCMKMEDQRNIKSSLLKALRYIGVIAVCFLAGYLSSKPSLTGYIDMTATRQHTLGPQSRALVKQMDQPLKITTYVNVLDNNFYLGAPEKKSDDERRMTPYRRFLPDMKMDYVYYYDFAKNDHLYKRYPGESDVSIAKKVADIQNMDFGKLVPPERIRKMVNLAPEENRLVRQLQYGDRKTFLRFFDDMMIYPSEREVTAALERLVNPGNIPLVTFVTGNRERSIVKSDDGAWKMFAKELSFRAALINQGFDVDTVNVASQDIPLNTSVLVIANPGSAIPTAGIERISRYLEEGGNLLLALEPGQYNGLDTLLQTLGVKVGDTPVREESADYAPDFILAHVTDSASAAIPGLAGWEAAGAIISMPGAASLAYEGSSFNATPLLEAANGSALAMALQRKVNNHTQKILLSGDADFMSTGELSRNKPSVSNGRLTSTLFQWLTDGKFPVNTGAIPPRDSIDSKDSGIMLMRILFFGVLPGLLLVYGAILLIYRKRR</sequence>
<feature type="transmembrane region" description="Helical" evidence="6">
    <location>
        <begin position="114"/>
        <end position="138"/>
    </location>
</feature>
<accession>A0A291QQE0</accession>
<feature type="domain" description="ABC-type uncharacterised transport system" evidence="7">
    <location>
        <begin position="454"/>
        <end position="561"/>
    </location>
</feature>
<feature type="transmembrane region" description="Helical" evidence="6">
    <location>
        <begin position="67"/>
        <end position="87"/>
    </location>
</feature>